<proteinExistence type="predicted"/>
<dbReference type="EMBL" id="SRJC01000001">
    <property type="protein sequence ID" value="TGB03817.1"/>
    <property type="molecule type" value="Genomic_DNA"/>
</dbReference>
<keyword evidence="1" id="KW-1133">Transmembrane helix</keyword>
<protein>
    <recommendedName>
        <fullName evidence="4">GAF domain-containing protein</fullName>
    </recommendedName>
</protein>
<reference evidence="2 3" key="1">
    <citation type="journal article" date="2003" name="Int. J. Syst. Evol. Microbiol.">
        <title>Halobacillus salinus sp. nov., isolated from a salt lake on the coast of the East Sea in Korea.</title>
        <authorList>
            <person name="Yoon J.H."/>
            <person name="Kang K.H."/>
            <person name="Park Y.H."/>
        </authorList>
    </citation>
    <scope>NUCLEOTIDE SEQUENCE [LARGE SCALE GENOMIC DNA]</scope>
    <source>
        <strain evidence="2 3">HSL-3</strain>
    </source>
</reference>
<comment type="caution">
    <text evidence="2">The sequence shown here is derived from an EMBL/GenBank/DDBJ whole genome shotgun (WGS) entry which is preliminary data.</text>
</comment>
<feature type="transmembrane region" description="Helical" evidence="1">
    <location>
        <begin position="41"/>
        <end position="68"/>
    </location>
</feature>
<name>A0A4Z0H1T2_9BACI</name>
<dbReference type="SUPFAM" id="SSF55781">
    <property type="entry name" value="GAF domain-like"/>
    <property type="match status" value="1"/>
</dbReference>
<evidence type="ECO:0008006" key="4">
    <source>
        <dbReference type="Google" id="ProtNLM"/>
    </source>
</evidence>
<sequence length="411" mass="47872">MFYKQTSTVRKVIELLVILLIAGFVDQVFSLNMVEWVFNPFFIIVLLFALRYGLVMGLASFLLTLGYYMIEMSLSGGDVFLLFYDPDNYVELLYILVVAVLGGLFSTSWKERYESLHYTYEETNDENIEMKEVIELLEQSQRSMQERVLESEYSLKRLYDVAKALDQPSPDLVRNEAIRLIADLFQSEEVALYHVDSSQHAMRLFVRKGSGDSFPQTIFIDRGSMMYQRLFAEKTITIRTVQDEEDAPVLAGPVLSNGTIKEVLIIRDLDFARLTNYEIQILSILLDWLADRLEKSHKAIMKEEEKWMYPGTGIYYKEAFDEKVHVQEKRSQTYGVPFSTLRMDFNETEDRSLLEVEVILRAYLREMDIIGYDEDNRQLLFLLPGTESSKSSIVEDRISKYLHEKGVRYAE</sequence>
<evidence type="ECO:0000313" key="2">
    <source>
        <dbReference type="EMBL" id="TGB03817.1"/>
    </source>
</evidence>
<feature type="transmembrane region" description="Helical" evidence="1">
    <location>
        <begin position="89"/>
        <end position="109"/>
    </location>
</feature>
<accession>A0A4Z0H1T2</accession>
<keyword evidence="3" id="KW-1185">Reference proteome</keyword>
<evidence type="ECO:0000313" key="3">
    <source>
        <dbReference type="Proteomes" id="UP000297982"/>
    </source>
</evidence>
<evidence type="ECO:0000256" key="1">
    <source>
        <dbReference type="SAM" id="Phobius"/>
    </source>
</evidence>
<organism evidence="2 3">
    <name type="scientific">Halobacillus salinus</name>
    <dbReference type="NCBI Taxonomy" id="192814"/>
    <lineage>
        <taxon>Bacteria</taxon>
        <taxon>Bacillati</taxon>
        <taxon>Bacillota</taxon>
        <taxon>Bacilli</taxon>
        <taxon>Bacillales</taxon>
        <taxon>Bacillaceae</taxon>
        <taxon>Halobacillus</taxon>
    </lineage>
</organism>
<keyword evidence="1" id="KW-0812">Transmembrane</keyword>
<gene>
    <name evidence="2" type="ORF">E4663_02065</name>
</gene>
<dbReference type="InterPro" id="IPR029016">
    <property type="entry name" value="GAF-like_dom_sf"/>
</dbReference>
<dbReference type="Proteomes" id="UP000297982">
    <property type="component" value="Unassembled WGS sequence"/>
</dbReference>
<keyword evidence="1" id="KW-0472">Membrane</keyword>
<dbReference type="Gene3D" id="3.30.450.40">
    <property type="match status" value="1"/>
</dbReference>
<dbReference type="RefSeq" id="WP_135326524.1">
    <property type="nucleotide sequence ID" value="NZ_SRJC01000001.1"/>
</dbReference>
<dbReference type="AlphaFoldDB" id="A0A4Z0H1T2"/>
<feature type="transmembrane region" description="Helical" evidence="1">
    <location>
        <begin position="12"/>
        <end position="29"/>
    </location>
</feature>
<dbReference type="STRING" id="192814.GCA_900166575_00720"/>